<dbReference type="eggNOG" id="ENOG502SE7E">
    <property type="taxonomic scope" value="Eukaryota"/>
</dbReference>
<gene>
    <name evidence="1" type="ORF">SJAG_04664</name>
</gene>
<dbReference type="VEuPathDB" id="FungiDB:SJAG_04664"/>
<dbReference type="OrthoDB" id="10260961at2759"/>
<dbReference type="PANTHER" id="PTHR42103">
    <property type="entry name" value="ALPHA/BETA-HYDROLASES SUPERFAMILY PROTEIN"/>
    <property type="match status" value="1"/>
</dbReference>
<name>B6K7F5_SCHJY</name>
<dbReference type="STRING" id="402676.B6K7F5"/>
<dbReference type="EMBL" id="KE651168">
    <property type="protein sequence ID" value="EEB09459.1"/>
    <property type="molecule type" value="Genomic_DNA"/>
</dbReference>
<evidence type="ECO:0000313" key="1">
    <source>
        <dbReference type="EMBL" id="EEB09459.1"/>
    </source>
</evidence>
<dbReference type="InterPro" id="IPR029058">
    <property type="entry name" value="AB_hydrolase_fold"/>
</dbReference>
<dbReference type="GO" id="GO:0016853">
    <property type="term" value="F:isomerase activity"/>
    <property type="evidence" value="ECO:0007669"/>
    <property type="project" value="UniProtKB-KW"/>
</dbReference>
<dbReference type="RefSeq" id="XP_002175752.1">
    <property type="nucleotide sequence ID" value="XM_002175716.2"/>
</dbReference>
<sequence length="210" mass="23327">MSKIAVLAHPYGPLGGNRNDPCIVSMADSLRECGFHVITFDFKNANDSSLSAWLRPLSGPRDVRHFQSVLQRAIDDVLAEGKLVEHVVLGGFSYGARVSMQVQLPEAISKDTIVQYVLLNPFCGFLSSFVMCSFVDSTASVREESDVLLVWSKKDEFTGENSFHKLARNLTKKHCRLEELVLPGGHFVDATAMGKVLLPLQEMVMRGRDR</sequence>
<evidence type="ECO:0000313" key="2">
    <source>
        <dbReference type="Proteomes" id="UP000001744"/>
    </source>
</evidence>
<reference evidence="1 2" key="1">
    <citation type="journal article" date="2011" name="Science">
        <title>Comparative functional genomics of the fission yeasts.</title>
        <authorList>
            <person name="Rhind N."/>
            <person name="Chen Z."/>
            <person name="Yassour M."/>
            <person name="Thompson D.A."/>
            <person name="Haas B.J."/>
            <person name="Habib N."/>
            <person name="Wapinski I."/>
            <person name="Roy S."/>
            <person name="Lin M.F."/>
            <person name="Heiman D.I."/>
            <person name="Young S.K."/>
            <person name="Furuya K."/>
            <person name="Guo Y."/>
            <person name="Pidoux A."/>
            <person name="Chen H.M."/>
            <person name="Robbertse B."/>
            <person name="Goldberg J.M."/>
            <person name="Aoki K."/>
            <person name="Bayne E.H."/>
            <person name="Berlin A.M."/>
            <person name="Desjardins C.A."/>
            <person name="Dobbs E."/>
            <person name="Dukaj L."/>
            <person name="Fan L."/>
            <person name="FitzGerald M.G."/>
            <person name="French C."/>
            <person name="Gujja S."/>
            <person name="Hansen K."/>
            <person name="Keifenheim D."/>
            <person name="Levin J.Z."/>
            <person name="Mosher R.A."/>
            <person name="Mueller C.A."/>
            <person name="Pfiffner J."/>
            <person name="Priest M."/>
            <person name="Russ C."/>
            <person name="Smialowska A."/>
            <person name="Swoboda P."/>
            <person name="Sykes S.M."/>
            <person name="Vaughn M."/>
            <person name="Vengrova S."/>
            <person name="Yoder R."/>
            <person name="Zeng Q."/>
            <person name="Allshire R."/>
            <person name="Baulcombe D."/>
            <person name="Birren B.W."/>
            <person name="Brown W."/>
            <person name="Ekwall K."/>
            <person name="Kellis M."/>
            <person name="Leatherwood J."/>
            <person name="Levin H."/>
            <person name="Margalit H."/>
            <person name="Martienssen R."/>
            <person name="Nieduszynski C.A."/>
            <person name="Spatafora J.W."/>
            <person name="Friedman N."/>
            <person name="Dalgaard J.Z."/>
            <person name="Baumann P."/>
            <person name="Niki H."/>
            <person name="Regev A."/>
            <person name="Nusbaum C."/>
        </authorList>
    </citation>
    <scope>NUCLEOTIDE SEQUENCE [LARGE SCALE GENOMIC DNA]</scope>
    <source>
        <strain evidence="2">yFS275 / FY16936</strain>
    </source>
</reference>
<dbReference type="PANTHER" id="PTHR42103:SF2">
    <property type="entry name" value="AB HYDROLASE-1 DOMAIN-CONTAINING PROTEIN"/>
    <property type="match status" value="1"/>
</dbReference>
<keyword evidence="2" id="KW-1185">Reference proteome</keyword>
<dbReference type="OMA" id="LTGYWNV"/>
<accession>B6K7F5</accession>
<dbReference type="Proteomes" id="UP000001744">
    <property type="component" value="Unassembled WGS sequence"/>
</dbReference>
<dbReference type="HOGENOM" id="CLU_1289606_0_0_1"/>
<dbReference type="SUPFAM" id="SSF53474">
    <property type="entry name" value="alpha/beta-Hydrolases"/>
    <property type="match status" value="1"/>
</dbReference>
<dbReference type="Gene3D" id="3.40.50.1820">
    <property type="entry name" value="alpha/beta hydrolase"/>
    <property type="match status" value="1"/>
</dbReference>
<dbReference type="JaponicusDB" id="SJAG_04664"/>
<keyword evidence="1" id="KW-0413">Isomerase</keyword>
<dbReference type="AlphaFoldDB" id="B6K7F5"/>
<dbReference type="GeneID" id="7049827"/>
<organism evidence="1 2">
    <name type="scientific">Schizosaccharomyces japonicus (strain yFS275 / FY16936)</name>
    <name type="common">Fission yeast</name>
    <dbReference type="NCBI Taxonomy" id="402676"/>
    <lineage>
        <taxon>Eukaryota</taxon>
        <taxon>Fungi</taxon>
        <taxon>Dikarya</taxon>
        <taxon>Ascomycota</taxon>
        <taxon>Taphrinomycotina</taxon>
        <taxon>Schizosaccharomycetes</taxon>
        <taxon>Schizosaccharomycetales</taxon>
        <taxon>Schizosaccharomycetaceae</taxon>
        <taxon>Schizosaccharomyces</taxon>
    </lineage>
</organism>
<protein>
    <submittedName>
        <fullName evidence="1">Protein disulfide isomerase</fullName>
    </submittedName>
</protein>
<proteinExistence type="predicted"/>